<dbReference type="SUPFAM" id="SSF52540">
    <property type="entry name" value="P-loop containing nucleoside triphosphate hydrolases"/>
    <property type="match status" value="1"/>
</dbReference>
<keyword evidence="4 6" id="KW-0067">ATP-binding</keyword>
<dbReference type="InterPro" id="IPR027417">
    <property type="entry name" value="P-loop_NTPase"/>
</dbReference>
<dbReference type="EMBL" id="JBHLZU010000005">
    <property type="protein sequence ID" value="MFB9903556.1"/>
    <property type="molecule type" value="Genomic_DNA"/>
</dbReference>
<protein>
    <submittedName>
        <fullName evidence="6">ABC transporter ATP-binding protein</fullName>
    </submittedName>
</protein>
<gene>
    <name evidence="6" type="ORF">ACFFQA_06360</name>
</gene>
<organism evidence="6 7">
    <name type="scientific">Allokutzneria oryzae</name>
    <dbReference type="NCBI Taxonomy" id="1378989"/>
    <lineage>
        <taxon>Bacteria</taxon>
        <taxon>Bacillati</taxon>
        <taxon>Actinomycetota</taxon>
        <taxon>Actinomycetes</taxon>
        <taxon>Pseudonocardiales</taxon>
        <taxon>Pseudonocardiaceae</taxon>
        <taxon>Allokutzneria</taxon>
    </lineage>
</organism>
<keyword evidence="7" id="KW-1185">Reference proteome</keyword>
<evidence type="ECO:0000256" key="1">
    <source>
        <dbReference type="ARBA" id="ARBA00005417"/>
    </source>
</evidence>
<dbReference type="Proteomes" id="UP001589693">
    <property type="component" value="Unassembled WGS sequence"/>
</dbReference>
<feature type="domain" description="ABC transporter" evidence="5">
    <location>
        <begin position="2"/>
        <end position="227"/>
    </location>
</feature>
<keyword evidence="3" id="KW-0547">Nucleotide-binding</keyword>
<sequence>MIEVRGLTKRYRDVVAVDDLSFTVSPGRVTGFLGPNGAGKSTTMRMILGLDTPTAGSAHVGGRNYRSLAAPLREVGALLDPAALQKSRTARAHLRWIAQAGGIEQKRVGEVLELVGLGKAGDKRVGEFSLGMRQRLGIAAALLGDPAVLMLDEPLNGLDPEGIVWVRTLLKGLASEGRTIFLSSHLMNEMEATADHVLVIGKGKLIADVSVHDLVRQGVAAQVSVVSPKAADLLSLLGRVGAHVVSSDGNELILSGVEAAQIGELAAQHGIPLHELTPRRPGLEEAFIHLTRDQVGYRAQATSAAKEHQGS</sequence>
<evidence type="ECO:0000259" key="5">
    <source>
        <dbReference type="PROSITE" id="PS50893"/>
    </source>
</evidence>
<comment type="similarity">
    <text evidence="1">Belongs to the ABC transporter superfamily.</text>
</comment>
<name>A0ABV5ZUY8_9PSEU</name>
<dbReference type="PANTHER" id="PTHR43335:SF4">
    <property type="entry name" value="ABC TRANSPORTER, ATP-BINDING PROTEIN"/>
    <property type="match status" value="1"/>
</dbReference>
<dbReference type="InterPro" id="IPR017871">
    <property type="entry name" value="ABC_transporter-like_CS"/>
</dbReference>
<dbReference type="PROSITE" id="PS00211">
    <property type="entry name" value="ABC_TRANSPORTER_1"/>
    <property type="match status" value="1"/>
</dbReference>
<dbReference type="InterPro" id="IPR003593">
    <property type="entry name" value="AAA+_ATPase"/>
</dbReference>
<evidence type="ECO:0000256" key="4">
    <source>
        <dbReference type="ARBA" id="ARBA00022840"/>
    </source>
</evidence>
<dbReference type="InterPro" id="IPR003439">
    <property type="entry name" value="ABC_transporter-like_ATP-bd"/>
</dbReference>
<dbReference type="SMART" id="SM00382">
    <property type="entry name" value="AAA"/>
    <property type="match status" value="1"/>
</dbReference>
<dbReference type="GO" id="GO:0005524">
    <property type="term" value="F:ATP binding"/>
    <property type="evidence" value="ECO:0007669"/>
    <property type="project" value="UniProtKB-KW"/>
</dbReference>
<accession>A0ABV5ZUY8</accession>
<evidence type="ECO:0000313" key="7">
    <source>
        <dbReference type="Proteomes" id="UP001589693"/>
    </source>
</evidence>
<dbReference type="PROSITE" id="PS50893">
    <property type="entry name" value="ABC_TRANSPORTER_2"/>
    <property type="match status" value="1"/>
</dbReference>
<comment type="caution">
    <text evidence="6">The sequence shown here is derived from an EMBL/GenBank/DDBJ whole genome shotgun (WGS) entry which is preliminary data.</text>
</comment>
<reference evidence="6 7" key="1">
    <citation type="submission" date="2024-09" db="EMBL/GenBank/DDBJ databases">
        <authorList>
            <person name="Sun Q."/>
            <person name="Mori K."/>
        </authorList>
    </citation>
    <scope>NUCLEOTIDE SEQUENCE [LARGE SCALE GENOMIC DNA]</scope>
    <source>
        <strain evidence="6 7">TBRC 7907</strain>
    </source>
</reference>
<dbReference type="Gene3D" id="3.40.50.300">
    <property type="entry name" value="P-loop containing nucleotide triphosphate hydrolases"/>
    <property type="match status" value="1"/>
</dbReference>
<dbReference type="Pfam" id="PF00005">
    <property type="entry name" value="ABC_tran"/>
    <property type="match status" value="1"/>
</dbReference>
<dbReference type="PANTHER" id="PTHR43335">
    <property type="entry name" value="ABC TRANSPORTER, ATP-BINDING PROTEIN"/>
    <property type="match status" value="1"/>
</dbReference>
<evidence type="ECO:0000256" key="3">
    <source>
        <dbReference type="ARBA" id="ARBA00022741"/>
    </source>
</evidence>
<keyword evidence="2" id="KW-0813">Transport</keyword>
<dbReference type="RefSeq" id="WP_377850697.1">
    <property type="nucleotide sequence ID" value="NZ_JBHLZU010000005.1"/>
</dbReference>
<proteinExistence type="inferred from homology"/>
<evidence type="ECO:0000256" key="2">
    <source>
        <dbReference type="ARBA" id="ARBA00022448"/>
    </source>
</evidence>
<evidence type="ECO:0000313" key="6">
    <source>
        <dbReference type="EMBL" id="MFB9903556.1"/>
    </source>
</evidence>